<feature type="region of interest" description="Disordered" evidence="1">
    <location>
        <begin position="114"/>
        <end position="160"/>
    </location>
</feature>
<evidence type="ECO:0000313" key="3">
    <source>
        <dbReference type="EMBL" id="TCY89833.1"/>
    </source>
</evidence>
<feature type="region of interest" description="Disordered" evidence="1">
    <location>
        <begin position="198"/>
        <end position="227"/>
    </location>
</feature>
<dbReference type="AlphaFoldDB" id="A0A483VWF9"/>
<dbReference type="EMBL" id="SDDG01000007">
    <property type="protein sequence ID" value="TCY89833.1"/>
    <property type="molecule type" value="Genomic_DNA"/>
</dbReference>
<evidence type="ECO:0000313" key="2">
    <source>
        <dbReference type="EMBL" id="TCY40878.1"/>
    </source>
</evidence>
<sequence>MRSRSRTWPIAASHNFTLLILQRRLSWLAYSSGSDCLQARASAAPPGDGIRHGVAFMPGGGCALPGLQPQLTAGVGAAETAVAGRSPGVQGAAATGRPLCAPCAIRDITQKTYRERHRPEITQNNRFSGAKPLQTDNRIKLSSPDGQSARASGRSGSVPVVVPDGGINALSGLQDHTTQAHTAPCANAALMWLTPALPWPPSPRASRDEAAHAAGSPRRWPCQSRPA</sequence>
<organism evidence="3">
    <name type="scientific">Klebsiella pneumoniae</name>
    <dbReference type="NCBI Taxonomy" id="573"/>
    <lineage>
        <taxon>Bacteria</taxon>
        <taxon>Pseudomonadati</taxon>
        <taxon>Pseudomonadota</taxon>
        <taxon>Gammaproteobacteria</taxon>
        <taxon>Enterobacterales</taxon>
        <taxon>Enterobacteriaceae</taxon>
        <taxon>Klebsiella/Raoultella group</taxon>
        <taxon>Klebsiella</taxon>
        <taxon>Klebsiella pneumoniae complex</taxon>
    </lineage>
</organism>
<gene>
    <name evidence="4" type="primary">yhhM</name>
    <name evidence="3" type="ORF">ETH36_05020</name>
    <name evidence="2" type="ORF">ETH48_05600</name>
    <name evidence="4" type="ORF">SAMEA4873560_03517</name>
</gene>
<dbReference type="EMBL" id="CAAHDF010000007">
    <property type="protein sequence ID" value="VGM45730.1"/>
    <property type="molecule type" value="Genomic_DNA"/>
</dbReference>
<evidence type="ECO:0000256" key="1">
    <source>
        <dbReference type="SAM" id="MobiDB-lite"/>
    </source>
</evidence>
<accession>A0A483VWF9</accession>
<evidence type="ECO:0000313" key="4">
    <source>
        <dbReference type="EMBL" id="VGM45730.1"/>
    </source>
</evidence>
<keyword evidence="4" id="KW-0675">Receptor</keyword>
<reference evidence="4" key="2">
    <citation type="submission" date="2019-03" db="EMBL/GenBank/DDBJ databases">
        <authorList>
            <consortium name="Pathogen Informatics"/>
        </authorList>
    </citation>
    <scope>NUCLEOTIDE SEQUENCE</scope>
    <source>
        <strain evidence="4">5012STDY7626359</strain>
    </source>
</reference>
<proteinExistence type="predicted"/>
<name>A0A483VWF9_KLEPN</name>
<feature type="compositionally biased region" description="Low complexity" evidence="1">
    <location>
        <begin position="148"/>
        <end position="160"/>
    </location>
</feature>
<dbReference type="EMBL" id="SDDE01000005">
    <property type="protein sequence ID" value="TCY40878.1"/>
    <property type="molecule type" value="Genomic_DNA"/>
</dbReference>
<protein>
    <submittedName>
        <fullName evidence="4">Putative receptor</fullName>
    </submittedName>
</protein>
<reference evidence="3" key="1">
    <citation type="submission" date="2019-01" db="EMBL/GenBank/DDBJ databases">
        <authorList>
            <person name="Lista F."/>
            <person name="Anselmo A."/>
        </authorList>
    </citation>
    <scope>NUCLEOTIDE SEQUENCE</scope>
    <source>
        <strain evidence="3">15R</strain>
        <strain evidence="2">17R</strain>
    </source>
</reference>